<reference evidence="5 6" key="1">
    <citation type="submission" date="2020-04" db="EMBL/GenBank/DDBJ databases">
        <title>Description of novel Gluconacetobacter.</title>
        <authorList>
            <person name="Sombolestani A."/>
        </authorList>
    </citation>
    <scope>NUCLEOTIDE SEQUENCE [LARGE SCALE GENOMIC DNA]</scope>
    <source>
        <strain evidence="5 6">LMG 27725</strain>
    </source>
</reference>
<dbReference type="InterPro" id="IPR009057">
    <property type="entry name" value="Homeodomain-like_sf"/>
</dbReference>
<evidence type="ECO:0000313" key="5">
    <source>
        <dbReference type="EMBL" id="MBB2177710.1"/>
    </source>
</evidence>
<sequence>MIEHFWWVQWSTEQGQSSEVLSYPSVHIVFEKQHAEIVGIVRKKFTRRLEGDGEVFGIKFRPAMFRQCDSTSACKLTDRTLPLDLAVWDRALISQLLHAPSIQEKARLAEMVLRLVARPVDRRALQIRDLVEDVRTNPDMRSVADLVLKSGWTERALQRLFRDYLGVSPKWVLRRFRLQEASECLAKGAGTIASIAAELGYFDQAHFTRDFKSVVGLSPRCFLNRTKGIK</sequence>
<dbReference type="Pfam" id="PF12833">
    <property type="entry name" value="HTH_18"/>
    <property type="match status" value="1"/>
</dbReference>
<dbReference type="GO" id="GO:0003700">
    <property type="term" value="F:DNA-binding transcription factor activity"/>
    <property type="evidence" value="ECO:0007669"/>
    <property type="project" value="InterPro"/>
</dbReference>
<evidence type="ECO:0000256" key="2">
    <source>
        <dbReference type="ARBA" id="ARBA00023125"/>
    </source>
</evidence>
<dbReference type="InterPro" id="IPR050204">
    <property type="entry name" value="AraC_XylS_family_regulators"/>
</dbReference>
<dbReference type="GO" id="GO:0043565">
    <property type="term" value="F:sequence-specific DNA binding"/>
    <property type="evidence" value="ECO:0007669"/>
    <property type="project" value="InterPro"/>
</dbReference>
<dbReference type="PANTHER" id="PTHR46796">
    <property type="entry name" value="HTH-TYPE TRANSCRIPTIONAL ACTIVATOR RHAS-RELATED"/>
    <property type="match status" value="1"/>
</dbReference>
<evidence type="ECO:0000256" key="1">
    <source>
        <dbReference type="ARBA" id="ARBA00023015"/>
    </source>
</evidence>
<gene>
    <name evidence="5" type="ORF">HLH29_00755</name>
</gene>
<dbReference type="AlphaFoldDB" id="A0A7W4JAJ7"/>
<keyword evidence="2" id="KW-0238">DNA-binding</keyword>
<evidence type="ECO:0000259" key="4">
    <source>
        <dbReference type="PROSITE" id="PS01124"/>
    </source>
</evidence>
<feature type="domain" description="HTH araC/xylS-type" evidence="4">
    <location>
        <begin position="125"/>
        <end position="225"/>
    </location>
</feature>
<dbReference type="Pfam" id="PF20240">
    <property type="entry name" value="DUF6597"/>
    <property type="match status" value="1"/>
</dbReference>
<dbReference type="EMBL" id="JABEQL010000001">
    <property type="protein sequence ID" value="MBB2177710.1"/>
    <property type="molecule type" value="Genomic_DNA"/>
</dbReference>
<dbReference type="InterPro" id="IPR046532">
    <property type="entry name" value="DUF6597"/>
</dbReference>
<dbReference type="PROSITE" id="PS01124">
    <property type="entry name" value="HTH_ARAC_FAMILY_2"/>
    <property type="match status" value="1"/>
</dbReference>
<keyword evidence="6" id="KW-1185">Reference proteome</keyword>
<evidence type="ECO:0000313" key="6">
    <source>
        <dbReference type="Proteomes" id="UP000525623"/>
    </source>
</evidence>
<proteinExistence type="predicted"/>
<accession>A0A7W4JAJ7</accession>
<keyword evidence="3" id="KW-0804">Transcription</keyword>
<organism evidence="5 6">
    <name type="scientific">Gluconacetobacter tumulicola</name>
    <dbReference type="NCBI Taxonomy" id="1017177"/>
    <lineage>
        <taxon>Bacteria</taxon>
        <taxon>Pseudomonadati</taxon>
        <taxon>Pseudomonadota</taxon>
        <taxon>Alphaproteobacteria</taxon>
        <taxon>Acetobacterales</taxon>
        <taxon>Acetobacteraceae</taxon>
        <taxon>Gluconacetobacter</taxon>
    </lineage>
</organism>
<dbReference type="InterPro" id="IPR018062">
    <property type="entry name" value="HTH_AraC-typ_CS"/>
</dbReference>
<name>A0A7W4JAJ7_9PROT</name>
<keyword evidence="1" id="KW-0805">Transcription regulation</keyword>
<evidence type="ECO:0000256" key="3">
    <source>
        <dbReference type="ARBA" id="ARBA00023163"/>
    </source>
</evidence>
<dbReference type="InterPro" id="IPR018060">
    <property type="entry name" value="HTH_AraC"/>
</dbReference>
<protein>
    <submittedName>
        <fullName evidence="5">Helix-turn-helix transcriptional regulator</fullName>
    </submittedName>
</protein>
<dbReference type="PROSITE" id="PS00041">
    <property type="entry name" value="HTH_ARAC_FAMILY_1"/>
    <property type="match status" value="1"/>
</dbReference>
<dbReference type="SUPFAM" id="SSF46689">
    <property type="entry name" value="Homeodomain-like"/>
    <property type="match status" value="1"/>
</dbReference>
<dbReference type="SMART" id="SM00342">
    <property type="entry name" value="HTH_ARAC"/>
    <property type="match status" value="1"/>
</dbReference>
<comment type="caution">
    <text evidence="5">The sequence shown here is derived from an EMBL/GenBank/DDBJ whole genome shotgun (WGS) entry which is preliminary data.</text>
</comment>
<dbReference type="Gene3D" id="1.10.10.60">
    <property type="entry name" value="Homeodomain-like"/>
    <property type="match status" value="1"/>
</dbReference>
<dbReference type="Proteomes" id="UP000525623">
    <property type="component" value="Unassembled WGS sequence"/>
</dbReference>